<sequence>MRNDLRAQKSLGQKIGTFVFFLVGFWFLYLTMHDPYSGEWNPPKNFAMVTHRIEFGVKSTFTSAKDAMVDTNASMQSTVNERNDRNDSRIERDTAN</sequence>
<feature type="transmembrane region" description="Helical" evidence="2">
    <location>
        <begin position="12"/>
        <end position="32"/>
    </location>
</feature>
<reference evidence="3 4" key="1">
    <citation type="submission" date="2019-08" db="EMBL/GenBank/DDBJ databases">
        <authorList>
            <person name="Liang Q."/>
        </authorList>
    </citation>
    <scope>NUCLEOTIDE SEQUENCE [LARGE SCALE GENOMIC DNA]</scope>
    <source>
        <strain evidence="3 4">V1718</strain>
    </source>
</reference>
<keyword evidence="2" id="KW-1133">Transmembrane helix</keyword>
<gene>
    <name evidence="3" type="ORF">FRD01_04470</name>
</gene>
<name>A0A5B8XR39_9DELT</name>
<evidence type="ECO:0000256" key="1">
    <source>
        <dbReference type="SAM" id="MobiDB-lite"/>
    </source>
</evidence>
<organism evidence="3 4">
    <name type="scientific">Microvenator marinus</name>
    <dbReference type="NCBI Taxonomy" id="2600177"/>
    <lineage>
        <taxon>Bacteria</taxon>
        <taxon>Deltaproteobacteria</taxon>
        <taxon>Bradymonadales</taxon>
        <taxon>Microvenatoraceae</taxon>
        <taxon>Microvenator</taxon>
    </lineage>
</organism>
<dbReference type="Proteomes" id="UP000321595">
    <property type="component" value="Chromosome"/>
</dbReference>
<feature type="compositionally biased region" description="Basic and acidic residues" evidence="1">
    <location>
        <begin position="81"/>
        <end position="96"/>
    </location>
</feature>
<evidence type="ECO:0000313" key="4">
    <source>
        <dbReference type="Proteomes" id="UP000321595"/>
    </source>
</evidence>
<protein>
    <submittedName>
        <fullName evidence="3">Uncharacterized protein</fullName>
    </submittedName>
</protein>
<evidence type="ECO:0000256" key="2">
    <source>
        <dbReference type="SAM" id="Phobius"/>
    </source>
</evidence>
<feature type="region of interest" description="Disordered" evidence="1">
    <location>
        <begin position="72"/>
        <end position="96"/>
    </location>
</feature>
<evidence type="ECO:0000313" key="3">
    <source>
        <dbReference type="EMBL" id="QED26513.1"/>
    </source>
</evidence>
<dbReference type="KEGG" id="bbae:FRD01_04470"/>
<accession>A0A5B8XR39</accession>
<dbReference type="EMBL" id="CP042467">
    <property type="protein sequence ID" value="QED26513.1"/>
    <property type="molecule type" value="Genomic_DNA"/>
</dbReference>
<dbReference type="RefSeq" id="WP_146958011.1">
    <property type="nucleotide sequence ID" value="NZ_CP042467.1"/>
</dbReference>
<dbReference type="AlphaFoldDB" id="A0A5B8XR39"/>
<keyword evidence="4" id="KW-1185">Reference proteome</keyword>
<keyword evidence="2" id="KW-0812">Transmembrane</keyword>
<keyword evidence="2" id="KW-0472">Membrane</keyword>
<proteinExistence type="predicted"/>